<evidence type="ECO:0000259" key="8">
    <source>
        <dbReference type="PROSITE" id="PS50113"/>
    </source>
</evidence>
<dbReference type="InterPro" id="IPR000160">
    <property type="entry name" value="GGDEF_dom"/>
</dbReference>
<dbReference type="InterPro" id="IPR052155">
    <property type="entry name" value="Biofilm_reg_signaling"/>
</dbReference>
<evidence type="ECO:0000256" key="4">
    <source>
        <dbReference type="ARBA" id="ARBA00022989"/>
    </source>
</evidence>
<feature type="transmembrane region" description="Helical" evidence="6">
    <location>
        <begin position="142"/>
        <end position="163"/>
    </location>
</feature>
<feature type="transmembrane region" description="Helical" evidence="6">
    <location>
        <begin position="75"/>
        <end position="98"/>
    </location>
</feature>
<dbReference type="SUPFAM" id="SSF55073">
    <property type="entry name" value="Nucleotide cyclase"/>
    <property type="match status" value="1"/>
</dbReference>
<feature type="domain" description="PAC" evidence="8">
    <location>
        <begin position="611"/>
        <end position="662"/>
    </location>
</feature>
<dbReference type="SMART" id="SM00052">
    <property type="entry name" value="EAL"/>
    <property type="match status" value="1"/>
</dbReference>
<evidence type="ECO:0008006" key="13">
    <source>
        <dbReference type="Google" id="ProtNLM"/>
    </source>
</evidence>
<dbReference type="InterPro" id="IPR000700">
    <property type="entry name" value="PAS-assoc_C"/>
</dbReference>
<dbReference type="Pfam" id="PF05231">
    <property type="entry name" value="MASE1"/>
    <property type="match status" value="1"/>
</dbReference>
<evidence type="ECO:0000259" key="9">
    <source>
        <dbReference type="PROSITE" id="PS50883"/>
    </source>
</evidence>
<dbReference type="SMART" id="SM00267">
    <property type="entry name" value="GGDEF"/>
    <property type="match status" value="1"/>
</dbReference>
<dbReference type="CDD" id="cd00130">
    <property type="entry name" value="PAS"/>
    <property type="match status" value="2"/>
</dbReference>
<dbReference type="Pfam" id="PF13426">
    <property type="entry name" value="PAS_9"/>
    <property type="match status" value="1"/>
</dbReference>
<evidence type="ECO:0000313" key="12">
    <source>
        <dbReference type="Proteomes" id="UP000467249"/>
    </source>
</evidence>
<protein>
    <recommendedName>
        <fullName evidence="13">GGDEF domain-containing protein</fullName>
    </recommendedName>
</protein>
<feature type="transmembrane region" description="Helical" evidence="6">
    <location>
        <begin position="29"/>
        <end position="45"/>
    </location>
</feature>
<dbReference type="CDD" id="cd01949">
    <property type="entry name" value="GGDEF"/>
    <property type="match status" value="1"/>
</dbReference>
<evidence type="ECO:0000256" key="3">
    <source>
        <dbReference type="ARBA" id="ARBA00022692"/>
    </source>
</evidence>
<dbReference type="KEGG" id="many:MANY_19640"/>
<dbReference type="SMART" id="SM00086">
    <property type="entry name" value="PAC"/>
    <property type="match status" value="2"/>
</dbReference>
<feature type="domain" description="GGDEF" evidence="10">
    <location>
        <begin position="695"/>
        <end position="829"/>
    </location>
</feature>
<dbReference type="InterPro" id="IPR029787">
    <property type="entry name" value="Nucleotide_cyclase"/>
</dbReference>
<dbReference type="Pfam" id="PF13188">
    <property type="entry name" value="PAS_8"/>
    <property type="match status" value="1"/>
</dbReference>
<dbReference type="PROSITE" id="PS50112">
    <property type="entry name" value="PAS"/>
    <property type="match status" value="2"/>
</dbReference>
<dbReference type="InterPro" id="IPR001633">
    <property type="entry name" value="EAL_dom"/>
</dbReference>
<feature type="transmembrane region" description="Helical" evidence="6">
    <location>
        <begin position="218"/>
        <end position="243"/>
    </location>
</feature>
<dbReference type="EMBL" id="AP022620">
    <property type="protein sequence ID" value="BBZ76627.1"/>
    <property type="molecule type" value="Genomic_DNA"/>
</dbReference>
<evidence type="ECO:0000256" key="2">
    <source>
        <dbReference type="ARBA" id="ARBA00022475"/>
    </source>
</evidence>
<keyword evidence="5 6" id="KW-0472">Membrane</keyword>
<dbReference type="CDD" id="cd01948">
    <property type="entry name" value="EAL"/>
    <property type="match status" value="1"/>
</dbReference>
<feature type="transmembrane region" description="Helical" evidence="6">
    <location>
        <begin position="52"/>
        <end position="69"/>
    </location>
</feature>
<name>A0A6N4W8Z8_9MYCO</name>
<feature type="domain" description="PAS" evidence="7">
    <location>
        <begin position="397"/>
        <end position="442"/>
    </location>
</feature>
<evidence type="ECO:0000313" key="11">
    <source>
        <dbReference type="EMBL" id="BBZ76627.1"/>
    </source>
</evidence>
<dbReference type="PROSITE" id="PS50883">
    <property type="entry name" value="EAL"/>
    <property type="match status" value="1"/>
</dbReference>
<feature type="domain" description="PAC" evidence="8">
    <location>
        <begin position="480"/>
        <end position="532"/>
    </location>
</feature>
<evidence type="ECO:0000259" key="7">
    <source>
        <dbReference type="PROSITE" id="PS50112"/>
    </source>
</evidence>
<dbReference type="InterPro" id="IPR007895">
    <property type="entry name" value="MASE1"/>
</dbReference>
<gene>
    <name evidence="11" type="ORF">MANY_19640</name>
</gene>
<dbReference type="PROSITE" id="PS50887">
    <property type="entry name" value="GGDEF"/>
    <property type="match status" value="1"/>
</dbReference>
<evidence type="ECO:0000256" key="6">
    <source>
        <dbReference type="SAM" id="Phobius"/>
    </source>
</evidence>
<dbReference type="AlphaFoldDB" id="A0A6N4W8Z8"/>
<dbReference type="PANTHER" id="PTHR44757:SF2">
    <property type="entry name" value="BIOFILM ARCHITECTURE MAINTENANCE PROTEIN MBAA"/>
    <property type="match status" value="1"/>
</dbReference>
<dbReference type="SUPFAM" id="SSF141868">
    <property type="entry name" value="EAL domain-like"/>
    <property type="match status" value="1"/>
</dbReference>
<feature type="transmembrane region" description="Helical" evidence="6">
    <location>
        <begin position="255"/>
        <end position="277"/>
    </location>
</feature>
<feature type="transmembrane region" description="Helical" evidence="6">
    <location>
        <begin position="175"/>
        <end position="198"/>
    </location>
</feature>
<dbReference type="Pfam" id="PF00990">
    <property type="entry name" value="GGDEF"/>
    <property type="match status" value="1"/>
</dbReference>
<reference evidence="11 12" key="1">
    <citation type="journal article" date="2019" name="Emerg. Microbes Infect.">
        <title>Comprehensive subspecies identification of 175 nontuberculous mycobacteria species based on 7547 genomic profiles.</title>
        <authorList>
            <person name="Matsumoto Y."/>
            <person name="Kinjo T."/>
            <person name="Motooka D."/>
            <person name="Nabeya D."/>
            <person name="Jung N."/>
            <person name="Uechi K."/>
            <person name="Horii T."/>
            <person name="Iida T."/>
            <person name="Fujita J."/>
            <person name="Nakamura S."/>
        </authorList>
    </citation>
    <scope>NUCLEOTIDE SEQUENCE [LARGE SCALE GENOMIC DNA]</scope>
    <source>
        <strain evidence="11 12">JCM 30275</strain>
    </source>
</reference>
<feature type="domain" description="PAS" evidence="7">
    <location>
        <begin position="533"/>
        <end position="585"/>
    </location>
</feature>
<dbReference type="NCBIfam" id="TIGR00229">
    <property type="entry name" value="sensory_box"/>
    <property type="match status" value="2"/>
</dbReference>
<dbReference type="PANTHER" id="PTHR44757">
    <property type="entry name" value="DIGUANYLATE CYCLASE DGCP"/>
    <property type="match status" value="1"/>
</dbReference>
<sequence length="1084" mass="116215">MVAGGFAALYAMSVSLGRATRLPGGEVSLVWPAAAVAVIWLLVARRYGRGTCLINVALLGLVTFVTNLVTGASAPLSACFIVVNVSLAVVTTAVLTYRRDEVVLRDPPDLARLVTAVTAGSLCAATAATAALAYFLDQPLGMTFALFAVRNGATALLGVAAWLRLRDVTWHRPRLSARAVMEAVLVGVAVVVIFWTAFWLKNGAQLAFLALVPAMWVALRYSTTVSTVFLLTAGAWIVFSTLADREVFVVATVQMRALLAQALVISLTLVVLTLSLYRDSRVRLVRQLEAARDQADRDSELFGAVLDSIHDSVLLIDPAGDVVLQNARASDSGIVDDVVAVARGDNGARRRDVKVAAENSRVVEVTTAPLARRSLFEVVAFRDVTEERANARALREARDLFAGILRAASEQAIIGTDPEGRITVFNNGAERLLGWTEAELLGASPTAFHDDAELRLRAAELGIPVGFGIFVHNVTPSRAEVREWTYIRRDGSRVTVSLAVSQITNEDGSCGGYIGVATDITQQKAAKQALAESEERFRLAFDTAPMGVFMFELAPHGAGRIIRCNQAMAEFLGRTAEQMLGITLVELVDDICVSWAPRLDDLLALQVGQRCEAETAFHRADGVIVWGSISASIVAPAGSDSYGICLVEDVTGRKRVESELHHLALHDQLTGLANRARFMDHVERALATSEDGARARVGLIFLDLDGFKTVNDNWGHGEGDSVLKIVAGRILTSIRAGDIAARVGGDEFAVLCPEVADAAELDSVARRIRESLRWPVGLGDGATYDQLSVSAGAVIARPGCTAESLLQRADMMMYQAKRSGKDQVTIGDPSSEAALVRTMALMRDLERAEASDQFVVHFQPIVNLRSGECVAAEALLRWQHPRWGLLTPEAFLDLAETSCQMPAIGRHVLNEACAQAVRWTGEMAAAAVHVNVSPRELVDTKFRAGVVDALARTGLSPYRLVLEITESSAGQIAESARADLDDLRRIGVRIAIDDVGTGFSGLARIVNLPLDILKIDKQFIAGLLGDVRCQAITQAVLGLGASLGLTVIAEGIEGAEQRAALIELDCEFGQGFVFGEITAAGRAH</sequence>
<dbReference type="InterPro" id="IPR000014">
    <property type="entry name" value="PAS"/>
</dbReference>
<feature type="domain" description="EAL" evidence="9">
    <location>
        <begin position="838"/>
        <end position="1084"/>
    </location>
</feature>
<dbReference type="SUPFAM" id="SSF55785">
    <property type="entry name" value="PYP-like sensor domain (PAS domain)"/>
    <property type="match status" value="2"/>
</dbReference>
<keyword evidence="4 6" id="KW-1133">Transmembrane helix</keyword>
<dbReference type="Gene3D" id="3.20.20.450">
    <property type="entry name" value="EAL domain"/>
    <property type="match status" value="1"/>
</dbReference>
<dbReference type="NCBIfam" id="TIGR00254">
    <property type="entry name" value="GGDEF"/>
    <property type="match status" value="1"/>
</dbReference>
<dbReference type="InterPro" id="IPR035919">
    <property type="entry name" value="EAL_sf"/>
</dbReference>
<evidence type="ECO:0000259" key="10">
    <source>
        <dbReference type="PROSITE" id="PS50887"/>
    </source>
</evidence>
<dbReference type="InterPro" id="IPR001610">
    <property type="entry name" value="PAC"/>
</dbReference>
<keyword evidence="3 6" id="KW-0812">Transmembrane</keyword>
<evidence type="ECO:0000256" key="5">
    <source>
        <dbReference type="ARBA" id="ARBA00023136"/>
    </source>
</evidence>
<dbReference type="Gene3D" id="3.30.70.270">
    <property type="match status" value="1"/>
</dbReference>
<dbReference type="PROSITE" id="PS50113">
    <property type="entry name" value="PAC"/>
    <property type="match status" value="2"/>
</dbReference>
<dbReference type="Gene3D" id="3.30.450.20">
    <property type="entry name" value="PAS domain"/>
    <property type="match status" value="2"/>
</dbReference>
<proteinExistence type="predicted"/>
<comment type="subcellular location">
    <subcellularLocation>
        <location evidence="1">Cell membrane</location>
        <topology evidence="1">Multi-pass membrane protein</topology>
    </subcellularLocation>
</comment>
<dbReference type="InterPro" id="IPR043128">
    <property type="entry name" value="Rev_trsase/Diguanyl_cyclase"/>
</dbReference>
<dbReference type="InterPro" id="IPR035965">
    <property type="entry name" value="PAS-like_dom_sf"/>
</dbReference>
<dbReference type="GO" id="GO:0005886">
    <property type="term" value="C:plasma membrane"/>
    <property type="evidence" value="ECO:0007669"/>
    <property type="project" value="UniProtKB-SubCell"/>
</dbReference>
<keyword evidence="12" id="KW-1185">Reference proteome</keyword>
<dbReference type="Proteomes" id="UP000467249">
    <property type="component" value="Chromosome"/>
</dbReference>
<dbReference type="SMART" id="SM00091">
    <property type="entry name" value="PAS"/>
    <property type="match status" value="2"/>
</dbReference>
<dbReference type="Pfam" id="PF00563">
    <property type="entry name" value="EAL"/>
    <property type="match status" value="1"/>
</dbReference>
<keyword evidence="2" id="KW-1003">Cell membrane</keyword>
<evidence type="ECO:0000256" key="1">
    <source>
        <dbReference type="ARBA" id="ARBA00004651"/>
    </source>
</evidence>
<organism evidence="11 12">
    <name type="scientific">Mycolicibacterium anyangense</name>
    <dbReference type="NCBI Taxonomy" id="1431246"/>
    <lineage>
        <taxon>Bacteria</taxon>
        <taxon>Bacillati</taxon>
        <taxon>Actinomycetota</taxon>
        <taxon>Actinomycetes</taxon>
        <taxon>Mycobacteriales</taxon>
        <taxon>Mycobacteriaceae</taxon>
        <taxon>Mycolicibacterium</taxon>
    </lineage>
</organism>
<feature type="transmembrane region" description="Helical" evidence="6">
    <location>
        <begin position="110"/>
        <end position="136"/>
    </location>
</feature>
<accession>A0A6N4W8Z8</accession>